<protein>
    <submittedName>
        <fullName evidence="1">Uncharacterized protein</fullName>
    </submittedName>
</protein>
<dbReference type="Proteomes" id="UP000180235">
    <property type="component" value="Chromosome"/>
</dbReference>
<sequence length="315" mass="35332">MELHYPDPGEAYLGLRAMKMVAETLTPAARHLLTAVQTHILHTDYDLDTLPSITPGELAQGFPRPALREQFVQGMVVMSLVDDVPTPAQIQRMEAFATALGVAQPAIQNIKFLTEKNSLLFRLDFMRRSHLRSMVADQFQNQVFWGVVKGFLGLRGFLEEPELAAKYHQLKNLPPATLGYQLWHHYQSHDFAFPGERFGFPEAAIYHDLCHVLGGYDTSVGGEMQVTAFIAGFRRTYPLYLLMFVQLQFGVGVKVAPIETASTQSILATPGLADVMFQALKRGTGVNTDLSEGWDFWPDLAQPINKVRERFHIQG</sequence>
<dbReference type="OrthoDB" id="551637at2"/>
<reference evidence="1 2" key="1">
    <citation type="submission" date="2016-10" db="EMBL/GenBank/DDBJ databases">
        <title>Description of Gloeomargarita lithophora gen. nov., sp. nov., a thylakoid-bearing basal-branching cyanobacterium with intracellular carbonates, and proposal for Gloeomargaritales ord. nov.</title>
        <authorList>
            <person name="Moreira D."/>
            <person name="Tavera R."/>
            <person name="Benzerara K."/>
            <person name="Skouri-Panet F."/>
            <person name="Couradeau E."/>
            <person name="Gerard E."/>
            <person name="Loussert C."/>
            <person name="Novelo E."/>
            <person name="Zivanovic Y."/>
            <person name="Lopez-Garcia P."/>
        </authorList>
    </citation>
    <scope>NUCLEOTIDE SEQUENCE [LARGE SCALE GENOMIC DNA]</scope>
    <source>
        <strain evidence="1 2">D10</strain>
    </source>
</reference>
<name>A0A1J0AHA8_9CYAN</name>
<gene>
    <name evidence="1" type="ORF">GlitD10_2985</name>
</gene>
<dbReference type="RefSeq" id="WP_071455638.1">
    <property type="nucleotide sequence ID" value="NZ_CP017675.1"/>
</dbReference>
<dbReference type="STRING" id="1188229.GlitD10_2985"/>
<evidence type="ECO:0000313" key="2">
    <source>
        <dbReference type="Proteomes" id="UP000180235"/>
    </source>
</evidence>
<accession>A0A1J0AHA8</accession>
<keyword evidence="2" id="KW-1185">Reference proteome</keyword>
<dbReference type="EMBL" id="CP017675">
    <property type="protein sequence ID" value="APB35330.1"/>
    <property type="molecule type" value="Genomic_DNA"/>
</dbReference>
<dbReference type="AlphaFoldDB" id="A0A1J0AHA8"/>
<organism evidence="1 2">
    <name type="scientific">Gloeomargarita lithophora Alchichica-D10</name>
    <dbReference type="NCBI Taxonomy" id="1188229"/>
    <lineage>
        <taxon>Bacteria</taxon>
        <taxon>Bacillati</taxon>
        <taxon>Cyanobacteriota</taxon>
        <taxon>Cyanophyceae</taxon>
        <taxon>Gloeomargaritales</taxon>
        <taxon>Gloeomargaritaceae</taxon>
        <taxon>Gloeomargarita</taxon>
    </lineage>
</organism>
<evidence type="ECO:0000313" key="1">
    <source>
        <dbReference type="EMBL" id="APB35330.1"/>
    </source>
</evidence>
<dbReference type="KEGG" id="glt:GlitD10_2985"/>
<proteinExistence type="predicted"/>